<sequence>MRVSCPLISTIILLAGQSQSTPILGPNRLESRDGLVGRMTHSPVVHPATGGLNDGSLGTWNSEDVLWSPPAANLLAGPGDSADAALVSTAGLLSEPTLNKKPSLPLISEMGNYAGGTGTETQAQSMASDLGSTLSGPLQKRDTFSAFDAALERTPFIGYIPGIAKLRAIPSLPIIRDIPGISLVPGLGTTKAPSGFVAALTQPILAALPINNKPNSANRNSNLLAPPKNADIQSPPRNLTSSFSGIVQGIVNVPGSLVSLL</sequence>
<accession>A0A2N5VEF6</accession>
<organism evidence="2 3">
    <name type="scientific">Puccinia coronata f. sp. avenae</name>
    <dbReference type="NCBI Taxonomy" id="200324"/>
    <lineage>
        <taxon>Eukaryota</taxon>
        <taxon>Fungi</taxon>
        <taxon>Dikarya</taxon>
        <taxon>Basidiomycota</taxon>
        <taxon>Pucciniomycotina</taxon>
        <taxon>Pucciniomycetes</taxon>
        <taxon>Pucciniales</taxon>
        <taxon>Pucciniaceae</taxon>
        <taxon>Puccinia</taxon>
    </lineage>
</organism>
<gene>
    <name evidence="2" type="ORF">PCASD_02853</name>
</gene>
<proteinExistence type="predicted"/>
<feature type="chain" id="PRO_5014807972" evidence="1">
    <location>
        <begin position="21"/>
        <end position="261"/>
    </location>
</feature>
<protein>
    <submittedName>
        <fullName evidence="2">Uncharacterized protein</fullName>
    </submittedName>
</protein>
<dbReference type="Proteomes" id="UP000235392">
    <property type="component" value="Unassembled WGS sequence"/>
</dbReference>
<comment type="caution">
    <text evidence="2">The sequence shown here is derived from an EMBL/GenBank/DDBJ whole genome shotgun (WGS) entry which is preliminary data.</text>
</comment>
<evidence type="ECO:0000313" key="2">
    <source>
        <dbReference type="EMBL" id="PLW48370.1"/>
    </source>
</evidence>
<dbReference type="AlphaFoldDB" id="A0A2N5VEF6"/>
<reference evidence="2 3" key="1">
    <citation type="submission" date="2017-11" db="EMBL/GenBank/DDBJ databases">
        <title>De novo assembly and phasing of dikaryotic genomes from two isolates of Puccinia coronata f. sp. avenae, the causal agent of oat crown rust.</title>
        <authorList>
            <person name="Miller M.E."/>
            <person name="Zhang Y."/>
            <person name="Omidvar V."/>
            <person name="Sperschneider J."/>
            <person name="Schwessinger B."/>
            <person name="Raley C."/>
            <person name="Palmer J.M."/>
            <person name="Garnica D."/>
            <person name="Upadhyaya N."/>
            <person name="Rathjen J."/>
            <person name="Taylor J.M."/>
            <person name="Park R.F."/>
            <person name="Dodds P.N."/>
            <person name="Hirsch C.D."/>
            <person name="Kianian S.F."/>
            <person name="Figueroa M."/>
        </authorList>
    </citation>
    <scope>NUCLEOTIDE SEQUENCE [LARGE SCALE GENOMIC DNA]</scope>
    <source>
        <strain evidence="2">12SD80</strain>
    </source>
</reference>
<name>A0A2N5VEF6_9BASI</name>
<dbReference type="EMBL" id="PGCI01000024">
    <property type="protein sequence ID" value="PLW48370.1"/>
    <property type="molecule type" value="Genomic_DNA"/>
</dbReference>
<evidence type="ECO:0000313" key="3">
    <source>
        <dbReference type="Proteomes" id="UP000235392"/>
    </source>
</evidence>
<evidence type="ECO:0000256" key="1">
    <source>
        <dbReference type="SAM" id="SignalP"/>
    </source>
</evidence>
<keyword evidence="1" id="KW-0732">Signal</keyword>
<feature type="signal peptide" evidence="1">
    <location>
        <begin position="1"/>
        <end position="20"/>
    </location>
</feature>